<dbReference type="EMBL" id="HBUF01468832">
    <property type="protein sequence ID" value="CAG6744524.1"/>
    <property type="molecule type" value="Transcribed_RNA"/>
</dbReference>
<accession>A0A8D9E9P8</accession>
<name>A0A8D9E9P8_9HEMI</name>
<reference evidence="1" key="1">
    <citation type="submission" date="2021-05" db="EMBL/GenBank/DDBJ databases">
        <authorList>
            <person name="Alioto T."/>
            <person name="Alioto T."/>
            <person name="Gomez Garrido J."/>
        </authorList>
    </citation>
    <scope>NUCLEOTIDE SEQUENCE</scope>
</reference>
<sequence length="222" mass="25146">MSTVDGKVPSLNNTCRLSEILRTSSRCSLVEFNLSDFDFPHSKHIPLIESHVDGNRLIHVIHVEIHMVAAVCPTQFKFPHCPTSHNEYITFTIPCQTVGLTQRKMQEIQSELTDLGCNLFHPDGTFSYIRRRTREARVGEVGDVVSRFLTTRHVPDTADTKSVGTFSVGCSMLNSTVVRIQTESSSPAIVCATFQTNRNRKEVQNWKINQFLLNFFLYLNLA</sequence>
<dbReference type="AlphaFoldDB" id="A0A8D9E9P8"/>
<protein>
    <submittedName>
        <fullName evidence="1">Uncharacterized protein</fullName>
    </submittedName>
</protein>
<evidence type="ECO:0000313" key="1">
    <source>
        <dbReference type="EMBL" id="CAG6744524.1"/>
    </source>
</evidence>
<proteinExistence type="predicted"/>
<organism evidence="1">
    <name type="scientific">Cacopsylla melanoneura</name>
    <dbReference type="NCBI Taxonomy" id="428564"/>
    <lineage>
        <taxon>Eukaryota</taxon>
        <taxon>Metazoa</taxon>
        <taxon>Ecdysozoa</taxon>
        <taxon>Arthropoda</taxon>
        <taxon>Hexapoda</taxon>
        <taxon>Insecta</taxon>
        <taxon>Pterygota</taxon>
        <taxon>Neoptera</taxon>
        <taxon>Paraneoptera</taxon>
        <taxon>Hemiptera</taxon>
        <taxon>Sternorrhyncha</taxon>
        <taxon>Psylloidea</taxon>
        <taxon>Psyllidae</taxon>
        <taxon>Psyllinae</taxon>
        <taxon>Cacopsylla</taxon>
    </lineage>
</organism>